<dbReference type="InterPro" id="IPR050771">
    <property type="entry name" value="Alpha-ketoacid_DH_E1_comp"/>
</dbReference>
<gene>
    <name evidence="7" type="primary">pdhA_2</name>
    <name evidence="7" type="ORF">GCM10009788_21420</name>
</gene>
<dbReference type="CDD" id="cd02000">
    <property type="entry name" value="TPP_E1_PDC_ADC_BCADC"/>
    <property type="match status" value="1"/>
</dbReference>
<dbReference type="EMBL" id="BAAAOR010000015">
    <property type="protein sequence ID" value="GAA1516942.1"/>
    <property type="molecule type" value="Genomic_DNA"/>
</dbReference>
<evidence type="ECO:0000256" key="2">
    <source>
        <dbReference type="ARBA" id="ARBA00023002"/>
    </source>
</evidence>
<comment type="cofactor">
    <cofactor evidence="1 4">
        <name>thiamine diphosphate</name>
        <dbReference type="ChEBI" id="CHEBI:58937"/>
    </cofactor>
</comment>
<organism evidence="7 8">
    <name type="scientific">Nocardioides humi</name>
    <dbReference type="NCBI Taxonomy" id="449461"/>
    <lineage>
        <taxon>Bacteria</taxon>
        <taxon>Bacillati</taxon>
        <taxon>Actinomycetota</taxon>
        <taxon>Actinomycetes</taxon>
        <taxon>Propionibacteriales</taxon>
        <taxon>Nocardioidaceae</taxon>
        <taxon>Nocardioides</taxon>
    </lineage>
</organism>
<evidence type="ECO:0000256" key="4">
    <source>
        <dbReference type="RuleBase" id="RU365014"/>
    </source>
</evidence>
<evidence type="ECO:0000256" key="5">
    <source>
        <dbReference type="SAM" id="MobiDB-lite"/>
    </source>
</evidence>
<keyword evidence="7" id="KW-0670">Pyruvate</keyword>
<dbReference type="InterPro" id="IPR029061">
    <property type="entry name" value="THDP-binding"/>
</dbReference>
<dbReference type="Pfam" id="PF00676">
    <property type="entry name" value="E1_dh"/>
    <property type="match status" value="1"/>
</dbReference>
<feature type="domain" description="Dehydrogenase E1 component" evidence="6">
    <location>
        <begin position="44"/>
        <end position="320"/>
    </location>
</feature>
<dbReference type="EC" id="1.2.4.4" evidence="4"/>
<evidence type="ECO:0000256" key="1">
    <source>
        <dbReference type="ARBA" id="ARBA00001964"/>
    </source>
</evidence>
<comment type="catalytic activity">
    <reaction evidence="4">
        <text>N(6)-[(R)-lipoyl]-L-lysyl-[protein] + 3-methyl-2-oxobutanoate + H(+) = N(6)-[(R)-S(8)-2-methylpropanoyldihydrolipoyl]-L-lysyl-[protein] + CO2</text>
        <dbReference type="Rhea" id="RHEA:13457"/>
        <dbReference type="Rhea" id="RHEA-COMP:10474"/>
        <dbReference type="Rhea" id="RHEA-COMP:10497"/>
        <dbReference type="ChEBI" id="CHEBI:11851"/>
        <dbReference type="ChEBI" id="CHEBI:15378"/>
        <dbReference type="ChEBI" id="CHEBI:16526"/>
        <dbReference type="ChEBI" id="CHEBI:83099"/>
        <dbReference type="ChEBI" id="CHEBI:83142"/>
        <dbReference type="EC" id="1.2.4.4"/>
    </reaction>
</comment>
<evidence type="ECO:0000313" key="8">
    <source>
        <dbReference type="Proteomes" id="UP001500842"/>
    </source>
</evidence>
<comment type="function">
    <text evidence="4">The branched-chain alpha-keto dehydrogenase complex catalyzes the overall conversion of alpha-keto acids to acyl-CoA and CO(2). It contains multiple copies of three enzymatic components: branched-chain alpha-keto acid decarboxylase (E1), lipoamide acyltransferase (E2) and lipoamide dehydrogenase (E3).</text>
</comment>
<dbReference type="PANTHER" id="PTHR43380">
    <property type="entry name" value="2-OXOISOVALERATE DEHYDROGENASE SUBUNIT ALPHA, MITOCHONDRIAL"/>
    <property type="match status" value="1"/>
</dbReference>
<sequence length="364" mass="39741">MSVPPPVARPASPQPLQFVRPDGSVTEDGARHGIDVELARTCYRDMVLARRLDHEALALQRQGELSLWLMAWGQEAAQVGSAQALRQTDMVFPSYREHAVALHRGVRPSELLAQWRGCTHGGWDVAERRFHLYSLVLGTQTLHATGYAAGARLAGSDELVVAYFGDGASSQGDVNEALNWSAAASLPLLFLCQNNQWAISTPAALQMRTSVHQRAAGFGIASFVVDGNDVLAVHAVTAAAAELVRAGKGPALVEAVTYRRAGHSSSDDPTRYRSDDEVADWTARDPIDRVDRILRASGVPADFFDDVQAEAEQLALRVREECRAIPDPDLDDVFASTYAASRLDVERELAERHRMLRSLEEVPA</sequence>
<keyword evidence="3 4" id="KW-0786">Thiamine pyrophosphate</keyword>
<evidence type="ECO:0000313" key="7">
    <source>
        <dbReference type="EMBL" id="GAA1516942.1"/>
    </source>
</evidence>
<comment type="similarity">
    <text evidence="4">Belongs to the BCKDHA family.</text>
</comment>
<dbReference type="PANTHER" id="PTHR43380:SF1">
    <property type="entry name" value="2-OXOISOVALERATE DEHYDROGENASE SUBUNIT ALPHA, MITOCHONDRIAL"/>
    <property type="match status" value="1"/>
</dbReference>
<reference evidence="7 8" key="1">
    <citation type="journal article" date="2019" name="Int. J. Syst. Evol. Microbiol.">
        <title>The Global Catalogue of Microorganisms (GCM) 10K type strain sequencing project: providing services to taxonomists for standard genome sequencing and annotation.</title>
        <authorList>
            <consortium name="The Broad Institute Genomics Platform"/>
            <consortium name="The Broad Institute Genome Sequencing Center for Infectious Disease"/>
            <person name="Wu L."/>
            <person name="Ma J."/>
        </authorList>
    </citation>
    <scope>NUCLEOTIDE SEQUENCE [LARGE SCALE GENOMIC DNA]</scope>
    <source>
        <strain evidence="7 8">JCM 14942</strain>
    </source>
</reference>
<evidence type="ECO:0000256" key="3">
    <source>
        <dbReference type="ARBA" id="ARBA00023052"/>
    </source>
</evidence>
<comment type="caution">
    <text evidence="7">The sequence shown here is derived from an EMBL/GenBank/DDBJ whole genome shotgun (WGS) entry which is preliminary data.</text>
</comment>
<name>A0ABN2ADJ0_9ACTN</name>
<feature type="region of interest" description="Disordered" evidence="5">
    <location>
        <begin position="1"/>
        <end position="25"/>
    </location>
</feature>
<protein>
    <recommendedName>
        <fullName evidence="4">2-oxoisovalerate dehydrogenase subunit alpha</fullName>
        <ecNumber evidence="4">1.2.4.4</ecNumber>
    </recommendedName>
    <alternativeName>
        <fullName evidence="4">Branched-chain alpha-keto acid dehydrogenase E1 component alpha chain</fullName>
    </alternativeName>
</protein>
<dbReference type="Gene3D" id="3.40.50.970">
    <property type="match status" value="1"/>
</dbReference>
<keyword evidence="8" id="KW-1185">Reference proteome</keyword>
<keyword evidence="2 4" id="KW-0560">Oxidoreductase</keyword>
<dbReference type="SUPFAM" id="SSF52518">
    <property type="entry name" value="Thiamin diphosphate-binding fold (THDP-binding)"/>
    <property type="match status" value="1"/>
</dbReference>
<proteinExistence type="inferred from homology"/>
<dbReference type="Proteomes" id="UP001500842">
    <property type="component" value="Unassembled WGS sequence"/>
</dbReference>
<accession>A0ABN2ADJ0</accession>
<dbReference type="InterPro" id="IPR001017">
    <property type="entry name" value="DH_E1"/>
</dbReference>
<evidence type="ECO:0000259" key="6">
    <source>
        <dbReference type="Pfam" id="PF00676"/>
    </source>
</evidence>